<dbReference type="RefSeq" id="WP_207856927.1">
    <property type="nucleotide sequence ID" value="NZ_JAFREP010000003.1"/>
</dbReference>
<dbReference type="AlphaFoldDB" id="A0A8J7Q6H6"/>
<evidence type="ECO:0000313" key="1">
    <source>
        <dbReference type="EMBL" id="MBO1317599.1"/>
    </source>
</evidence>
<keyword evidence="2" id="KW-1185">Reference proteome</keyword>
<evidence type="ECO:0000313" key="2">
    <source>
        <dbReference type="Proteomes" id="UP000664417"/>
    </source>
</evidence>
<proteinExistence type="predicted"/>
<reference evidence="1" key="1">
    <citation type="submission" date="2021-03" db="EMBL/GenBank/DDBJ databases">
        <authorList>
            <person name="Wang G."/>
        </authorList>
    </citation>
    <scope>NUCLEOTIDE SEQUENCE</scope>
    <source>
        <strain evidence="1">KCTC 12899</strain>
    </source>
</reference>
<organism evidence="1 2">
    <name type="scientific">Acanthopleuribacter pedis</name>
    <dbReference type="NCBI Taxonomy" id="442870"/>
    <lineage>
        <taxon>Bacteria</taxon>
        <taxon>Pseudomonadati</taxon>
        <taxon>Acidobacteriota</taxon>
        <taxon>Holophagae</taxon>
        <taxon>Acanthopleuribacterales</taxon>
        <taxon>Acanthopleuribacteraceae</taxon>
        <taxon>Acanthopleuribacter</taxon>
    </lineage>
</organism>
<comment type="caution">
    <text evidence="1">The sequence shown here is derived from an EMBL/GenBank/DDBJ whole genome shotgun (WGS) entry which is preliminary data.</text>
</comment>
<accession>A0A8J7Q6H6</accession>
<protein>
    <submittedName>
        <fullName evidence="1">Uncharacterized protein</fullName>
    </submittedName>
</protein>
<dbReference type="Proteomes" id="UP000664417">
    <property type="component" value="Unassembled WGS sequence"/>
</dbReference>
<dbReference type="EMBL" id="JAFREP010000003">
    <property type="protein sequence ID" value="MBO1317599.1"/>
    <property type="molecule type" value="Genomic_DNA"/>
</dbReference>
<sequence length="162" mass="17218">MIRPLRKRHQLMTFVLFPAALVVLILGASQQRNVPTQSPLPGPLQGDSGQGTLVWEQAVPTNPPLTARVYDQAAAARLELAFEQTPLIADGLVYWQADGEDGTRLLLGPLQSGPNSRFFLPEAGRQQAGRIVIHSLAHGEAVLAFALPQVKRASAAGAGGSP</sequence>
<gene>
    <name evidence="1" type="ORF">J3U88_03935</name>
</gene>
<name>A0A8J7Q6H6_9BACT</name>